<evidence type="ECO:0000313" key="1">
    <source>
        <dbReference type="EMBL" id="KAF7800832.1"/>
    </source>
</evidence>
<dbReference type="Proteomes" id="UP000634136">
    <property type="component" value="Unassembled WGS sequence"/>
</dbReference>
<dbReference type="AlphaFoldDB" id="A0A834SCV4"/>
<accession>A0A834SCV4</accession>
<gene>
    <name evidence="1" type="ORF">G2W53_044687</name>
</gene>
<comment type="caution">
    <text evidence="1">The sequence shown here is derived from an EMBL/GenBank/DDBJ whole genome shotgun (WGS) entry which is preliminary data.</text>
</comment>
<reference evidence="1" key="1">
    <citation type="submission" date="2020-09" db="EMBL/GenBank/DDBJ databases">
        <title>Genome-Enabled Discovery of Anthraquinone Biosynthesis in Senna tora.</title>
        <authorList>
            <person name="Kang S.-H."/>
            <person name="Pandey R.P."/>
            <person name="Lee C.-M."/>
            <person name="Sim J.-S."/>
            <person name="Jeong J.-T."/>
            <person name="Choi B.-S."/>
            <person name="Jung M."/>
            <person name="Ginzburg D."/>
            <person name="Zhao K."/>
            <person name="Won S.Y."/>
            <person name="Oh T.-J."/>
            <person name="Yu Y."/>
            <person name="Kim N.-H."/>
            <person name="Lee O.R."/>
            <person name="Lee T.-H."/>
            <person name="Bashyal P."/>
            <person name="Kim T.-S."/>
            <person name="Lee W.-H."/>
            <person name="Kawkins C."/>
            <person name="Kim C.-K."/>
            <person name="Kim J.S."/>
            <person name="Ahn B.O."/>
            <person name="Rhee S.Y."/>
            <person name="Sohng J.K."/>
        </authorList>
    </citation>
    <scope>NUCLEOTIDE SEQUENCE</scope>
    <source>
        <tissue evidence="1">Leaf</tissue>
    </source>
</reference>
<organism evidence="1 2">
    <name type="scientific">Senna tora</name>
    <dbReference type="NCBI Taxonomy" id="362788"/>
    <lineage>
        <taxon>Eukaryota</taxon>
        <taxon>Viridiplantae</taxon>
        <taxon>Streptophyta</taxon>
        <taxon>Embryophyta</taxon>
        <taxon>Tracheophyta</taxon>
        <taxon>Spermatophyta</taxon>
        <taxon>Magnoliopsida</taxon>
        <taxon>eudicotyledons</taxon>
        <taxon>Gunneridae</taxon>
        <taxon>Pentapetalae</taxon>
        <taxon>rosids</taxon>
        <taxon>fabids</taxon>
        <taxon>Fabales</taxon>
        <taxon>Fabaceae</taxon>
        <taxon>Caesalpinioideae</taxon>
        <taxon>Cassia clade</taxon>
        <taxon>Senna</taxon>
    </lineage>
</organism>
<name>A0A834SCV4_9FABA</name>
<protein>
    <submittedName>
        <fullName evidence="1">Uncharacterized protein</fullName>
    </submittedName>
</protein>
<dbReference type="EMBL" id="JAAIUW010000152">
    <property type="protein sequence ID" value="KAF7800832.1"/>
    <property type="molecule type" value="Genomic_DNA"/>
</dbReference>
<keyword evidence="2" id="KW-1185">Reference proteome</keyword>
<evidence type="ECO:0000313" key="2">
    <source>
        <dbReference type="Proteomes" id="UP000634136"/>
    </source>
</evidence>
<sequence>MALDHVFQGKVYVIDGVSQAKWQEIVLNKKM</sequence>
<proteinExistence type="predicted"/>